<keyword evidence="2" id="KW-0812">Transmembrane</keyword>
<feature type="region of interest" description="Disordered" evidence="1">
    <location>
        <begin position="33"/>
        <end position="65"/>
    </location>
</feature>
<evidence type="ECO:0000256" key="2">
    <source>
        <dbReference type="SAM" id="Phobius"/>
    </source>
</evidence>
<dbReference type="AlphaFoldDB" id="A0A8C6EKR8"/>
<feature type="compositionally biased region" description="Basic and acidic residues" evidence="1">
    <location>
        <begin position="42"/>
        <end position="52"/>
    </location>
</feature>
<accession>A0A8C6EKR8</accession>
<protein>
    <submittedName>
        <fullName evidence="3">Chromosome 2 open reading frame 92</fullName>
    </submittedName>
</protein>
<keyword evidence="2" id="KW-0472">Membrane</keyword>
<keyword evidence="4" id="KW-1185">Reference proteome</keyword>
<keyword evidence="2" id="KW-1133">Transmembrane helix</keyword>
<evidence type="ECO:0000313" key="3">
    <source>
        <dbReference type="Ensembl" id="ENSMICP00000049731.1"/>
    </source>
</evidence>
<evidence type="ECO:0000313" key="4">
    <source>
        <dbReference type="Proteomes" id="UP000694394"/>
    </source>
</evidence>
<evidence type="ECO:0000256" key="1">
    <source>
        <dbReference type="SAM" id="MobiDB-lite"/>
    </source>
</evidence>
<dbReference type="GeneTree" id="ENSGT00850000133613"/>
<dbReference type="EMBL" id="ABDC03005353">
    <property type="status" value="NOT_ANNOTATED_CDS"/>
    <property type="molecule type" value="Genomic_DNA"/>
</dbReference>
<reference evidence="3" key="1">
    <citation type="submission" date="2016-12" db="EMBL/GenBank/DDBJ databases">
        <title>Mouse lemur reference genome and diversity panel.</title>
        <authorList>
            <person name="Harris R."/>
            <person name="Larsen P."/>
            <person name="Liu Y."/>
            <person name="Hughes D.S."/>
            <person name="Murali S."/>
            <person name="Raveendran M."/>
            <person name="Korchina V."/>
            <person name="Wang M."/>
            <person name="Jhangiani S."/>
            <person name="Bandaranaike D."/>
            <person name="Bellair M."/>
            <person name="Blankenburg K."/>
            <person name="Chao H."/>
            <person name="Dahdouli M."/>
            <person name="Dinh H."/>
            <person name="Doddapaneni H."/>
            <person name="English A."/>
            <person name="Firestine M."/>
            <person name="Gnanaolivu R."/>
            <person name="Gross S."/>
            <person name="Hernandez B."/>
            <person name="Javaid M."/>
            <person name="Jayaseelan J."/>
            <person name="Jones J."/>
            <person name="Khan Z."/>
            <person name="Kovar C."/>
            <person name="Kurapati P."/>
            <person name="Le B."/>
            <person name="Lee S."/>
            <person name="Li M."/>
            <person name="Mathew T."/>
            <person name="Narasimhan A."/>
            <person name="Ngo D."/>
            <person name="Nguyen L."/>
            <person name="Okwuonu G."/>
            <person name="Ongeri F."/>
            <person name="Osuji N."/>
            <person name="Pu L.-L."/>
            <person name="Puazo M."/>
            <person name="Quiroz J."/>
            <person name="Raj R."/>
            <person name="Rajbhandari K."/>
            <person name="Reid J.G."/>
            <person name="Santibanez J."/>
            <person name="Sexton D."/>
            <person name="Skinner E."/>
            <person name="Vee V."/>
            <person name="Weissenberger G."/>
            <person name="Wu Y."/>
            <person name="Xin Y."/>
            <person name="Han Y."/>
            <person name="Campbell C."/>
            <person name="Brown A."/>
            <person name="Sullivan B."/>
            <person name="Shelton J."/>
            <person name="Brown S."/>
            <person name="Dudchenko O."/>
            <person name="Machol I."/>
            <person name="Durand N."/>
            <person name="Shamim M."/>
            <person name="Lieberman A."/>
            <person name="Muzny D.M."/>
            <person name="Richards S."/>
            <person name="Yoder A."/>
            <person name="Worley K.C."/>
            <person name="Rogers J."/>
            <person name="Gibbs R.A."/>
        </authorList>
    </citation>
    <scope>NUCLEOTIDE SEQUENCE [LARGE SCALE GENOMIC DNA]</scope>
</reference>
<sequence>ISGAVTLSFVLHLVQDEILLQVFSKVPYESPFDGTRTSVESITRRSMKESYSQEKSLNNSEFSSNSTKREEHLAKIFDEILLQVLSKVPYYDSPFDETRTAVKSITKRDVRERPSVTWNSPGPEYYHGSEDKIPANDHISEEKRDRESFLFNRDLSEQLTTVNQETLQGAATMDVRDGNMPCGQLLHFLQRNIIIAAFSVSAILAAIVLLLLGLTKRIRRKQPLSSPAPMTYNIFIMNGKTWWQKSEEKKSLRKFVRPQKQLKHKSPV</sequence>
<feature type="region of interest" description="Disordered" evidence="1">
    <location>
        <begin position="112"/>
        <end position="135"/>
    </location>
</feature>
<organism evidence="3 4">
    <name type="scientific">Microcebus murinus</name>
    <name type="common">Gray mouse lemur</name>
    <name type="synonym">Lemur murinus</name>
    <dbReference type="NCBI Taxonomy" id="30608"/>
    <lineage>
        <taxon>Eukaryota</taxon>
        <taxon>Metazoa</taxon>
        <taxon>Chordata</taxon>
        <taxon>Craniata</taxon>
        <taxon>Vertebrata</taxon>
        <taxon>Euteleostomi</taxon>
        <taxon>Mammalia</taxon>
        <taxon>Eutheria</taxon>
        <taxon>Euarchontoglires</taxon>
        <taxon>Primates</taxon>
        <taxon>Strepsirrhini</taxon>
        <taxon>Lemuriformes</taxon>
        <taxon>Cheirogaleidae</taxon>
        <taxon>Microcebus</taxon>
    </lineage>
</organism>
<dbReference type="Proteomes" id="UP000694394">
    <property type="component" value="Chromosome 4"/>
</dbReference>
<feature type="compositionally biased region" description="Polar residues" evidence="1">
    <location>
        <begin position="53"/>
        <end position="65"/>
    </location>
</feature>
<name>A0A8C6EKR8_MICMU</name>
<dbReference type="Ensembl" id="ENSMICT00000059458.1">
    <property type="protein sequence ID" value="ENSMICP00000049731.1"/>
    <property type="gene ID" value="ENSMICG00000045476.1"/>
</dbReference>
<proteinExistence type="predicted"/>
<feature type="transmembrane region" description="Helical" evidence="2">
    <location>
        <begin position="193"/>
        <end position="214"/>
    </location>
</feature>
<reference evidence="3" key="3">
    <citation type="submission" date="2025-09" db="UniProtKB">
        <authorList>
            <consortium name="Ensembl"/>
        </authorList>
    </citation>
    <scope>IDENTIFICATION</scope>
</reference>
<reference evidence="3" key="2">
    <citation type="submission" date="2025-08" db="UniProtKB">
        <authorList>
            <consortium name="Ensembl"/>
        </authorList>
    </citation>
    <scope>IDENTIFICATION</scope>
</reference>
<gene>
    <name evidence="3" type="primary">C2orf92</name>
</gene>